<accession>A0ABY4HQT7</accession>
<gene>
    <name evidence="2" type="ORF">LXD69_06885</name>
</gene>
<reference evidence="2" key="2">
    <citation type="submission" date="2022-04" db="EMBL/GenBank/DDBJ databases">
        <title>Complete Genome Sequence of Flavobacterium sediminilitoris YSM-43, Isolated from a Tidal Sediment.</title>
        <authorList>
            <person name="Lee P.A."/>
        </authorList>
    </citation>
    <scope>NUCLEOTIDE SEQUENCE</scope>
    <source>
        <strain evidence="2">YSM-43</strain>
    </source>
</reference>
<evidence type="ECO:0000313" key="2">
    <source>
        <dbReference type="EMBL" id="UOX35234.1"/>
    </source>
</evidence>
<keyword evidence="3" id="KW-1185">Reference proteome</keyword>
<dbReference type="RefSeq" id="WP_246918422.1">
    <property type="nucleotide sequence ID" value="NZ_CP090145.1"/>
</dbReference>
<evidence type="ECO:0000313" key="3">
    <source>
        <dbReference type="Proteomes" id="UP000830454"/>
    </source>
</evidence>
<protein>
    <submittedName>
        <fullName evidence="2">DUF4296 domain-containing protein</fullName>
    </submittedName>
</protein>
<dbReference type="InterPro" id="IPR025381">
    <property type="entry name" value="DUF4296"/>
</dbReference>
<dbReference type="PROSITE" id="PS51257">
    <property type="entry name" value="PROKAR_LIPOPROTEIN"/>
    <property type="match status" value="1"/>
</dbReference>
<organism evidence="2 3">
    <name type="scientific">Flavobacterium sediminilitoris</name>
    <dbReference type="NCBI Taxonomy" id="2024526"/>
    <lineage>
        <taxon>Bacteria</taxon>
        <taxon>Pseudomonadati</taxon>
        <taxon>Bacteroidota</taxon>
        <taxon>Flavobacteriia</taxon>
        <taxon>Flavobacteriales</taxon>
        <taxon>Flavobacteriaceae</taxon>
        <taxon>Flavobacterium</taxon>
    </lineage>
</organism>
<evidence type="ECO:0000259" key="1">
    <source>
        <dbReference type="Pfam" id="PF14129"/>
    </source>
</evidence>
<sequence>MKKITFLIFSIILFSCSEKPVPEPDTLLDEKVMVDILFDTAILQASESYLPDKLTENNVRIKKYIYTKYSIDSTTYYQNQRYYASDSRKYRDMHKEVLERIDQLKAETDTLIKHEGVKGGLLKEKKLTKTLETKE</sequence>
<dbReference type="Proteomes" id="UP000830454">
    <property type="component" value="Chromosome"/>
</dbReference>
<dbReference type="EMBL" id="CP090145">
    <property type="protein sequence ID" value="UOX35234.1"/>
    <property type="molecule type" value="Genomic_DNA"/>
</dbReference>
<name>A0ABY4HQT7_9FLAO</name>
<proteinExistence type="predicted"/>
<dbReference type="Pfam" id="PF14129">
    <property type="entry name" value="DUF4296"/>
    <property type="match status" value="1"/>
</dbReference>
<reference evidence="2" key="1">
    <citation type="submission" date="2021-12" db="EMBL/GenBank/DDBJ databases">
        <authorList>
            <person name="Cha I.-T."/>
            <person name="Lee K.-E."/>
            <person name="Park S.-J."/>
        </authorList>
    </citation>
    <scope>NUCLEOTIDE SEQUENCE</scope>
    <source>
        <strain evidence="2">YSM-43</strain>
    </source>
</reference>
<feature type="domain" description="DUF4296" evidence="1">
    <location>
        <begin position="24"/>
        <end position="105"/>
    </location>
</feature>